<gene>
    <name evidence="3" type="ORF">PPENT_87.1.T0180047</name>
</gene>
<keyword evidence="4" id="KW-1185">Reference proteome</keyword>
<evidence type="ECO:0000259" key="2">
    <source>
        <dbReference type="PROSITE" id="PS51166"/>
    </source>
</evidence>
<evidence type="ECO:0000313" key="4">
    <source>
        <dbReference type="Proteomes" id="UP000689195"/>
    </source>
</evidence>
<proteinExistence type="predicted"/>
<dbReference type="InterPro" id="IPR002044">
    <property type="entry name" value="CBM20"/>
</dbReference>
<feature type="domain" description="CBM20" evidence="2">
    <location>
        <begin position="1"/>
        <end position="97"/>
    </location>
</feature>
<dbReference type="Proteomes" id="UP000689195">
    <property type="component" value="Unassembled WGS sequence"/>
</dbReference>
<accession>A0A8S1T3T3</accession>
<reference evidence="3" key="1">
    <citation type="submission" date="2021-01" db="EMBL/GenBank/DDBJ databases">
        <authorList>
            <consortium name="Genoscope - CEA"/>
            <person name="William W."/>
        </authorList>
    </citation>
    <scope>NUCLEOTIDE SEQUENCE</scope>
</reference>
<dbReference type="EMBL" id="CAJJDO010000018">
    <property type="protein sequence ID" value="CAD8148401.1"/>
    <property type="molecule type" value="Genomic_DNA"/>
</dbReference>
<dbReference type="PROSITE" id="PS51166">
    <property type="entry name" value="CBM20"/>
    <property type="match status" value="1"/>
</dbReference>
<evidence type="ECO:0000313" key="3">
    <source>
        <dbReference type="EMBL" id="CAD8148401.1"/>
    </source>
</evidence>
<dbReference type="GO" id="GO:2001070">
    <property type="term" value="F:starch binding"/>
    <property type="evidence" value="ECO:0007669"/>
    <property type="project" value="InterPro"/>
</dbReference>
<dbReference type="OrthoDB" id="288809at2759"/>
<organism evidence="3 4">
    <name type="scientific">Paramecium pentaurelia</name>
    <dbReference type="NCBI Taxonomy" id="43138"/>
    <lineage>
        <taxon>Eukaryota</taxon>
        <taxon>Sar</taxon>
        <taxon>Alveolata</taxon>
        <taxon>Ciliophora</taxon>
        <taxon>Intramacronucleata</taxon>
        <taxon>Oligohymenophorea</taxon>
        <taxon>Peniculida</taxon>
        <taxon>Parameciidae</taxon>
        <taxon>Paramecium</taxon>
    </lineage>
</organism>
<dbReference type="PANTHER" id="PTHR36649">
    <property type="entry name" value="UBIQUITIN-LIKE DOMAIN-CONTAINING PROTEIN"/>
    <property type="match status" value="1"/>
</dbReference>
<dbReference type="AlphaFoldDB" id="A0A8S1T3T3"/>
<name>A0A8S1T3T3_9CILI</name>
<dbReference type="PANTHER" id="PTHR36649:SF28">
    <property type="entry name" value="UBIQUITIN-LIKE DOMAIN-CONTAINING PROTEIN"/>
    <property type="match status" value="1"/>
</dbReference>
<feature type="coiled-coil region" evidence="1">
    <location>
        <begin position="180"/>
        <end position="236"/>
    </location>
</feature>
<keyword evidence="1" id="KW-0175">Coiled coil</keyword>
<sequence length="665" mass="78048">MVKLIEFRIHFTTQFGKAIYLTGDSDILGNWNPNKAKRMNWSEGNIWKVDILLHNFEYKYFVADYDTPSNIIWEPGPNRVMFQNQTQNLKTLDFWNYREVQLYCNNPQNHQIYITGSSFGLTQFKQFKQMNQQNDQATFQFLINPCKEREIKFQCCLNNQEDLKTNIESVCIDNQNQYQYNIIQIKCNQLDVLLRKLEEEYNRHIEEQRKIEQEKIRQKEENKRRIEQEKIRQQYNDDAKKNLKQQEQTIKQHIQPINQQTQIQKQINKQPIKQQIQTLNQEIIQIDNNKNATNNQKQFQKHQYQQQLLTKLKDSGEVKEIPHVKQNIEVSNPEVALYVLKESLLRDQNRELVQTNTQYSFGFDSIIGAYGSDQSCLKVRNTNLDYDTIVNDNQLLEKQLLEFKQKLSISLNISIDQIEILGVSKGSFEISFQITGKNSDEIQQQIKNKPEAQKFLNEYCNGQVEYVAYFDNARTAGGNQAKNSTGVALSSDDFNPQFNMSWDNLPEKEQRGPPYHRYDYYFPRGCYGLGLKVKNYGNDDWIKMDGNANEWRILYHGTKNFAINQIVKNNLVPGGGQAHAASECKDEFGNTVHVGKGIYFSDKLSVCQGYTSPVQAGNKKFRVYFMSRVNPKKIRQSDQMKPINFFVVNNSQDVRPYRILIQEEK</sequence>
<comment type="caution">
    <text evidence="3">The sequence shown here is derived from an EMBL/GenBank/DDBJ whole genome shotgun (WGS) entry which is preliminary data.</text>
</comment>
<evidence type="ECO:0000256" key="1">
    <source>
        <dbReference type="SAM" id="Coils"/>
    </source>
</evidence>
<dbReference type="SMART" id="SM01065">
    <property type="entry name" value="CBM_2"/>
    <property type="match status" value="1"/>
</dbReference>
<protein>
    <recommendedName>
        <fullName evidence="2">CBM20 domain-containing protein</fullName>
    </recommendedName>
</protein>
<dbReference type="Pfam" id="PF00686">
    <property type="entry name" value="CBM_20"/>
    <property type="match status" value="1"/>
</dbReference>